<evidence type="ECO:0000256" key="2">
    <source>
        <dbReference type="ARBA" id="ARBA00022908"/>
    </source>
</evidence>
<comment type="similarity">
    <text evidence="1">Belongs to the 'phage' integrase family.</text>
</comment>
<dbReference type="InterPro" id="IPR013762">
    <property type="entry name" value="Integrase-like_cat_sf"/>
</dbReference>
<keyword evidence="4" id="KW-0233">DNA recombination</keyword>
<dbReference type="PANTHER" id="PTHR30629">
    <property type="entry name" value="PROPHAGE INTEGRASE"/>
    <property type="match status" value="1"/>
</dbReference>
<dbReference type="PANTHER" id="PTHR30629:SF2">
    <property type="entry name" value="PROPHAGE INTEGRASE INTS-RELATED"/>
    <property type="match status" value="1"/>
</dbReference>
<dbReference type="CDD" id="cd00801">
    <property type="entry name" value="INT_P4_C"/>
    <property type="match status" value="1"/>
</dbReference>
<dbReference type="SUPFAM" id="SSF56349">
    <property type="entry name" value="DNA breaking-rejoining enzymes"/>
    <property type="match status" value="1"/>
</dbReference>
<dbReference type="OrthoDB" id="9795573at2"/>
<dbReference type="eggNOG" id="COG0582">
    <property type="taxonomic scope" value="Bacteria"/>
</dbReference>
<organism evidence="7 8">
    <name type="scientific">Pseudomonas fluorescens NCIMB 11764</name>
    <dbReference type="NCBI Taxonomy" id="1221522"/>
    <lineage>
        <taxon>Bacteria</taxon>
        <taxon>Pseudomonadati</taxon>
        <taxon>Pseudomonadota</taxon>
        <taxon>Gammaproteobacteria</taxon>
        <taxon>Pseudomonadales</taxon>
        <taxon>Pseudomonadaceae</taxon>
        <taxon>Pseudomonas</taxon>
    </lineage>
</organism>
<feature type="domain" description="Tyr recombinase" evidence="6">
    <location>
        <begin position="245"/>
        <end position="434"/>
    </location>
</feature>
<dbReference type="EMBL" id="CP010945">
    <property type="protein sequence ID" value="AKV06089.1"/>
    <property type="molecule type" value="Genomic_DNA"/>
</dbReference>
<dbReference type="InterPro" id="IPR011010">
    <property type="entry name" value="DNA_brk_join_enz"/>
</dbReference>
<dbReference type="Pfam" id="PF00589">
    <property type="entry name" value="Phage_integrase"/>
    <property type="match status" value="1"/>
</dbReference>
<evidence type="ECO:0000256" key="3">
    <source>
        <dbReference type="ARBA" id="ARBA00023125"/>
    </source>
</evidence>
<dbReference type="RefSeq" id="WP_017335968.1">
    <property type="nucleotide sequence ID" value="NZ_CP010945.1"/>
</dbReference>
<dbReference type="InterPro" id="IPR002104">
    <property type="entry name" value="Integrase_catalytic"/>
</dbReference>
<dbReference type="PROSITE" id="PS51898">
    <property type="entry name" value="TYR_RECOMBINASE"/>
    <property type="match status" value="1"/>
</dbReference>
<evidence type="ECO:0000313" key="7">
    <source>
        <dbReference type="EMBL" id="AKV06089.1"/>
    </source>
</evidence>
<sequence>MASVINDQKLKGMQPEGAPLTESLPGRGMGAILFKRPGEAPPSAYFRYRRDGKSYLVKIGSCKTGARGAGLTLPKIRERAWELAKVAYEHGDVKAHLAFLEKQAEAERHASELALAEQVRLRAIEAARGSLAELFNDYIDSRRGTVRESQVAELERVLRVELEEANPDVAEMKARDVRPGHIRQILLPIWDRGSKGMADKVRAYLHAAYQYGLTAEHSLSRTSRKSFALELNPVALLPKEHKATAQTRVLSDAELKHFWQTITQTDEVGPVMARLLKFVIATGGQRIDQVSREPWTSYDSEKRTLRLIDAKGRGGVRRVHLIPLSKRAIELLEEVEPLTGRHDFIWTTTGKKPIATTSPSHAVRDWLASKHGKINGEQIPHFTPRDLRRTCAQLMQRYGVENQISDLLQSHGQTGVVGQHYRNNPEAYLPEKLKAMAGFEAALSKVLG</sequence>
<gene>
    <name evidence="7" type="ORF">B723_06640</name>
</gene>
<dbReference type="Gene3D" id="1.10.150.130">
    <property type="match status" value="1"/>
</dbReference>
<evidence type="ECO:0000259" key="6">
    <source>
        <dbReference type="PROSITE" id="PS51898"/>
    </source>
</evidence>
<evidence type="ECO:0000313" key="8">
    <source>
        <dbReference type="Proteomes" id="UP000017175"/>
    </source>
</evidence>
<dbReference type="Proteomes" id="UP000017175">
    <property type="component" value="Chromosome"/>
</dbReference>
<evidence type="ECO:0000256" key="1">
    <source>
        <dbReference type="ARBA" id="ARBA00008857"/>
    </source>
</evidence>
<protein>
    <submittedName>
        <fullName evidence="7">Integrase</fullName>
    </submittedName>
</protein>
<accession>A0A0K1QJZ1</accession>
<keyword evidence="3" id="KW-0238">DNA-binding</keyword>
<feature type="region of interest" description="Disordered" evidence="5">
    <location>
        <begin position="1"/>
        <end position="22"/>
    </location>
</feature>
<dbReference type="InterPro" id="IPR050808">
    <property type="entry name" value="Phage_Integrase"/>
</dbReference>
<dbReference type="GO" id="GO:0006310">
    <property type="term" value="P:DNA recombination"/>
    <property type="evidence" value="ECO:0007669"/>
    <property type="project" value="UniProtKB-KW"/>
</dbReference>
<dbReference type="InterPro" id="IPR010998">
    <property type="entry name" value="Integrase_recombinase_N"/>
</dbReference>
<dbReference type="Gene3D" id="1.10.443.10">
    <property type="entry name" value="Intergrase catalytic core"/>
    <property type="match status" value="1"/>
</dbReference>
<dbReference type="AlphaFoldDB" id="A0A0K1QJZ1"/>
<reference evidence="7 8" key="1">
    <citation type="journal article" date="2012" name="J. Bacteriol.">
        <title>Draft genome sequence of the cyanide-utilizing bacterium Pseudomonas fluorescens strain NCIMB 11764.</title>
        <authorList>
            <person name="Vilo C.A."/>
            <person name="Benedik M.J."/>
            <person name="Kunz D.A."/>
            <person name="Dong Q."/>
        </authorList>
    </citation>
    <scope>NUCLEOTIDE SEQUENCE [LARGE SCALE GENOMIC DNA]</scope>
    <source>
        <strain evidence="7 8">NCIMB 11764</strain>
    </source>
</reference>
<dbReference type="GO" id="GO:0015074">
    <property type="term" value="P:DNA integration"/>
    <property type="evidence" value="ECO:0007669"/>
    <property type="project" value="UniProtKB-KW"/>
</dbReference>
<proteinExistence type="inferred from homology"/>
<dbReference type="GO" id="GO:0003677">
    <property type="term" value="F:DNA binding"/>
    <property type="evidence" value="ECO:0007669"/>
    <property type="project" value="UniProtKB-KW"/>
</dbReference>
<keyword evidence="2" id="KW-0229">DNA integration</keyword>
<evidence type="ECO:0000256" key="4">
    <source>
        <dbReference type="ARBA" id="ARBA00023172"/>
    </source>
</evidence>
<name>A0A0K1QJZ1_PSEFL</name>
<evidence type="ECO:0000256" key="5">
    <source>
        <dbReference type="SAM" id="MobiDB-lite"/>
    </source>
</evidence>